<dbReference type="Proteomes" id="UP001231316">
    <property type="component" value="Plasmid unnamed2"/>
</dbReference>
<proteinExistence type="predicted"/>
<keyword evidence="1" id="KW-0614">Plasmid</keyword>
<reference evidence="1" key="1">
    <citation type="submission" date="2023-04" db="EMBL/GenBank/DDBJ databases">
        <title>Four porcine-derived lactic acid bacteria strains analyses and their evaluation as potential probiotics based on genomics.</title>
        <authorList>
            <person name="Niu D."/>
        </authorList>
    </citation>
    <scope>NUCLEOTIDE SEQUENCE</scope>
    <source>
        <strain evidence="1">ZSA5</strain>
        <plasmid evidence="1">unnamed2</plasmid>
    </source>
</reference>
<dbReference type="RefSeq" id="WP_284650680.1">
    <property type="nucleotide sequence ID" value="NZ_CP123973.1"/>
</dbReference>
<dbReference type="AlphaFoldDB" id="A0AAX3XBF8"/>
<protein>
    <submittedName>
        <fullName evidence="1">Uncharacterized protein</fullName>
    </submittedName>
</protein>
<evidence type="ECO:0000313" key="2">
    <source>
        <dbReference type="Proteomes" id="UP001231316"/>
    </source>
</evidence>
<evidence type="ECO:0000313" key="1">
    <source>
        <dbReference type="EMBL" id="WII29707.1"/>
    </source>
</evidence>
<geneLocation type="plasmid" evidence="1 2">
    <name>unnamed2</name>
</geneLocation>
<sequence length="117" mass="13134">MIEIKVKTYGTDGFETNEQTKLLNSDVEGMVAVAISHYSDGSVEVSLDDDEQNGLEFGSTFMQFDNLESYYQDGKFNLAVKNVIGIKNVAYSEFKLNLTSIMQACDKLKLELEKTLK</sequence>
<name>A0AAX3XBF8_9LACO</name>
<accession>A0AAX3XBF8</accession>
<organism evidence="1 2">
    <name type="scientific">Ligilactobacillus salivarius</name>
    <dbReference type="NCBI Taxonomy" id="1624"/>
    <lineage>
        <taxon>Bacteria</taxon>
        <taxon>Bacillati</taxon>
        <taxon>Bacillota</taxon>
        <taxon>Bacilli</taxon>
        <taxon>Lactobacillales</taxon>
        <taxon>Lactobacillaceae</taxon>
        <taxon>Ligilactobacillus</taxon>
    </lineage>
</organism>
<gene>
    <name evidence="1" type="ORF">QFE45_10590</name>
</gene>
<dbReference type="EMBL" id="CP123973">
    <property type="protein sequence ID" value="WII29707.1"/>
    <property type="molecule type" value="Genomic_DNA"/>
</dbReference>